<dbReference type="Gene3D" id="1.25.40.10">
    <property type="entry name" value="Tetratricopeptide repeat domain"/>
    <property type="match status" value="1"/>
</dbReference>
<dbReference type="InterPro" id="IPR036869">
    <property type="entry name" value="J_dom_sf"/>
</dbReference>
<keyword evidence="3" id="KW-0143">Chaperone</keyword>
<reference evidence="7 9" key="1">
    <citation type="submission" date="2023-10" db="EMBL/GenBank/DDBJ databases">
        <title>Genomes of two closely related lineages of the louse Polyplax serrata with different host specificities.</title>
        <authorList>
            <person name="Martinu J."/>
            <person name="Tarabai H."/>
            <person name="Stefka J."/>
            <person name="Hypsa V."/>
        </authorList>
    </citation>
    <scope>NUCLEOTIDE SEQUENCE [LARGE SCALE GENOMIC DNA]</scope>
    <source>
        <strain evidence="6">98ZLc_SE</strain>
        <strain evidence="7">HR10_N</strain>
    </source>
</reference>
<dbReference type="PRINTS" id="PR00625">
    <property type="entry name" value="JDOMAIN"/>
</dbReference>
<dbReference type="Proteomes" id="UP001359485">
    <property type="component" value="Unassembled WGS sequence"/>
</dbReference>
<dbReference type="Pfam" id="PF07719">
    <property type="entry name" value="TPR_2"/>
    <property type="match status" value="2"/>
</dbReference>
<evidence type="ECO:0000313" key="7">
    <source>
        <dbReference type="EMBL" id="KAK6623308.1"/>
    </source>
</evidence>
<evidence type="ECO:0000256" key="2">
    <source>
        <dbReference type="ARBA" id="ARBA00022803"/>
    </source>
</evidence>
<dbReference type="InterPro" id="IPR013105">
    <property type="entry name" value="TPR_2"/>
</dbReference>
<evidence type="ECO:0000256" key="4">
    <source>
        <dbReference type="PROSITE-ProRule" id="PRU00339"/>
    </source>
</evidence>
<dbReference type="PROSITE" id="PS50293">
    <property type="entry name" value="TPR_REGION"/>
    <property type="match status" value="1"/>
</dbReference>
<evidence type="ECO:0000256" key="1">
    <source>
        <dbReference type="ARBA" id="ARBA00022737"/>
    </source>
</evidence>
<dbReference type="PANTHER" id="PTHR45188:SF2">
    <property type="entry name" value="DNAJ HOMOLOG SUBFAMILY C MEMBER 7"/>
    <property type="match status" value="1"/>
</dbReference>
<feature type="repeat" description="TPR" evidence="4">
    <location>
        <begin position="330"/>
        <end position="363"/>
    </location>
</feature>
<dbReference type="InterPro" id="IPR001623">
    <property type="entry name" value="DnaJ_domain"/>
</dbReference>
<dbReference type="PROSITE" id="PS50076">
    <property type="entry name" value="DNAJ_2"/>
    <property type="match status" value="1"/>
</dbReference>
<evidence type="ECO:0000259" key="5">
    <source>
        <dbReference type="PROSITE" id="PS50076"/>
    </source>
</evidence>
<protein>
    <recommendedName>
        <fullName evidence="5">J domain-containing protein</fullName>
    </recommendedName>
</protein>
<dbReference type="InterPro" id="IPR019734">
    <property type="entry name" value="TPR_rpt"/>
</dbReference>
<dbReference type="Proteomes" id="UP001372834">
    <property type="component" value="Unassembled WGS sequence"/>
</dbReference>
<accession>A0AAN8PAD8</accession>
<dbReference type="SUPFAM" id="SSF46565">
    <property type="entry name" value="Chaperone J-domain"/>
    <property type="match status" value="1"/>
</dbReference>
<dbReference type="AlphaFoldDB" id="A0AAN8PAD8"/>
<dbReference type="PANTHER" id="PTHR45188">
    <property type="entry name" value="DNAJ PROTEIN P58IPK HOMOLOG"/>
    <property type="match status" value="1"/>
</dbReference>
<keyword evidence="1" id="KW-0677">Repeat</keyword>
<name>A0AAN8PAD8_POLSC</name>
<dbReference type="EMBL" id="JAWJWF010000049">
    <property type="protein sequence ID" value="KAK6619344.1"/>
    <property type="molecule type" value="Genomic_DNA"/>
</dbReference>
<comment type="caution">
    <text evidence="7">The sequence shown here is derived from an EMBL/GenBank/DDBJ whole genome shotgun (WGS) entry which is preliminary data.</text>
</comment>
<proteinExistence type="predicted"/>
<sequence>MADTENDIEIMEVDNEVITIYDDEDMAEAKKDIGNKLYQLKKYRDALPYYTEAINLQPENVSYYGNRSACYIMLGQFKEALEDARKSVSLDPTFVKGYIRMAKCFITFGDIAAARSAITKAKEISPSSKAADDELKNIEAIRKFKEESDKAYESKEYRKVVYCIGRIQSLGVNCASYKLCKAECLAFLGRYSEAQEIANDVLQFDKQNADAIYVRGMCIYYGDSAGNTEQACTHFQHALKLAPDHKKLLEIYKKAKLLKQKKEEGNEAFKAFRFQEAYNLYTEALNVDPNNKLTNAKLYFNRATVSSKLGKLNDAVSDCTSALSLDEKYLKALLRRAWCYMELQNYKEAVRDYEQVYKMNMTRENKRLLHEAKLELKKSSRKDYYKILGITKTATPDEIKKAYRKRALVHHPDRHANASEPERLEQEKKFKEVGEAYGILSDPKKRARYDNGQDLEDMEEIDPNGVFYSFFGGPSGGSSFSFGSYGFPESGFSFQFG</sequence>
<feature type="repeat" description="TPR" evidence="4">
    <location>
        <begin position="258"/>
        <end position="291"/>
    </location>
</feature>
<feature type="repeat" description="TPR" evidence="4">
    <location>
        <begin position="27"/>
        <end position="60"/>
    </location>
</feature>
<dbReference type="Gene3D" id="1.10.287.110">
    <property type="entry name" value="DnaJ domain"/>
    <property type="match status" value="1"/>
</dbReference>
<organism evidence="7 9">
    <name type="scientific">Polyplax serrata</name>
    <name type="common">Common mouse louse</name>
    <dbReference type="NCBI Taxonomy" id="468196"/>
    <lineage>
        <taxon>Eukaryota</taxon>
        <taxon>Metazoa</taxon>
        <taxon>Ecdysozoa</taxon>
        <taxon>Arthropoda</taxon>
        <taxon>Hexapoda</taxon>
        <taxon>Insecta</taxon>
        <taxon>Pterygota</taxon>
        <taxon>Neoptera</taxon>
        <taxon>Paraneoptera</taxon>
        <taxon>Psocodea</taxon>
        <taxon>Troctomorpha</taxon>
        <taxon>Phthiraptera</taxon>
        <taxon>Anoplura</taxon>
        <taxon>Polyplacidae</taxon>
        <taxon>Polyplax</taxon>
    </lineage>
</organism>
<dbReference type="Pfam" id="PF00226">
    <property type="entry name" value="DnaJ"/>
    <property type="match status" value="1"/>
</dbReference>
<keyword evidence="2 4" id="KW-0802">TPR repeat</keyword>
<feature type="repeat" description="TPR" evidence="4">
    <location>
        <begin position="61"/>
        <end position="94"/>
    </location>
</feature>
<dbReference type="InterPro" id="IPR011990">
    <property type="entry name" value="TPR-like_helical_dom_sf"/>
</dbReference>
<dbReference type="SMART" id="SM00271">
    <property type="entry name" value="DnaJ"/>
    <property type="match status" value="1"/>
</dbReference>
<dbReference type="PROSITE" id="PS50005">
    <property type="entry name" value="TPR"/>
    <property type="match status" value="4"/>
</dbReference>
<dbReference type="FunFam" id="1.25.40.10:FF:000097">
    <property type="entry name" value="DnaJ homolog subfamily C member 7 homolog"/>
    <property type="match status" value="1"/>
</dbReference>
<dbReference type="EMBL" id="JAWJWE010000038">
    <property type="protein sequence ID" value="KAK6623308.1"/>
    <property type="molecule type" value="Genomic_DNA"/>
</dbReference>
<evidence type="ECO:0000313" key="6">
    <source>
        <dbReference type="EMBL" id="KAK6619344.1"/>
    </source>
</evidence>
<dbReference type="CDD" id="cd06257">
    <property type="entry name" value="DnaJ"/>
    <property type="match status" value="1"/>
</dbReference>
<dbReference type="Pfam" id="PF13181">
    <property type="entry name" value="TPR_8"/>
    <property type="match status" value="1"/>
</dbReference>
<feature type="domain" description="J" evidence="5">
    <location>
        <begin position="383"/>
        <end position="453"/>
    </location>
</feature>
<dbReference type="SMART" id="SM00028">
    <property type="entry name" value="TPR"/>
    <property type="match status" value="8"/>
</dbReference>
<evidence type="ECO:0000256" key="3">
    <source>
        <dbReference type="ARBA" id="ARBA00023186"/>
    </source>
</evidence>
<dbReference type="SUPFAM" id="SSF48452">
    <property type="entry name" value="TPR-like"/>
    <property type="match status" value="3"/>
</dbReference>
<evidence type="ECO:0000313" key="8">
    <source>
        <dbReference type="Proteomes" id="UP001359485"/>
    </source>
</evidence>
<keyword evidence="8" id="KW-1185">Reference proteome</keyword>
<gene>
    <name evidence="7" type="ORF">RUM43_009160</name>
    <name evidence="6" type="ORF">RUM44_003726</name>
</gene>
<evidence type="ECO:0000313" key="9">
    <source>
        <dbReference type="Proteomes" id="UP001372834"/>
    </source>
</evidence>